<protein>
    <submittedName>
        <fullName evidence="1">Uncharacterized protein</fullName>
    </submittedName>
</protein>
<reference evidence="1 2" key="1">
    <citation type="journal article" date="2017" name="Curr. Biol.">
        <title>The Evolution of Venom by Co-option of Single-Copy Genes.</title>
        <authorList>
            <person name="Martinson E.O."/>
            <person name="Mrinalini"/>
            <person name="Kelkar Y.D."/>
            <person name="Chang C.H."/>
            <person name="Werren J.H."/>
        </authorList>
    </citation>
    <scope>NUCLEOTIDE SEQUENCE [LARGE SCALE GENOMIC DNA]</scope>
    <source>
        <strain evidence="1 2">Alberta</strain>
        <tissue evidence="1">Whole body</tissue>
    </source>
</reference>
<keyword evidence="2" id="KW-1185">Reference proteome</keyword>
<comment type="caution">
    <text evidence="1">The sequence shown here is derived from an EMBL/GenBank/DDBJ whole genome shotgun (WGS) entry which is preliminary data.</text>
</comment>
<gene>
    <name evidence="1" type="ORF">TSAR_005505</name>
</gene>
<proteinExistence type="predicted"/>
<evidence type="ECO:0000313" key="1">
    <source>
        <dbReference type="EMBL" id="OXU27950.1"/>
    </source>
</evidence>
<dbReference type="OrthoDB" id="6363452at2759"/>
<dbReference type="AlphaFoldDB" id="A0A232FBU5"/>
<dbReference type="Proteomes" id="UP000215335">
    <property type="component" value="Unassembled WGS sequence"/>
</dbReference>
<accession>A0A232FBU5</accession>
<name>A0A232FBU5_9HYME</name>
<evidence type="ECO:0000313" key="2">
    <source>
        <dbReference type="Proteomes" id="UP000215335"/>
    </source>
</evidence>
<dbReference type="EMBL" id="NNAY01000506">
    <property type="protein sequence ID" value="OXU27950.1"/>
    <property type="molecule type" value="Genomic_DNA"/>
</dbReference>
<sequence>MRRFARSSRVASLQLSSSYGSTIYRKRNSLPQCCPILRMNFFEDPPVPVLNLNLSNLLLLLVLKAVVYGAGYIGNHAFKRRGDVVENNILSEGETALALGYLMGDNCLYQAACEVPHTAKEYLGAAEIVFQTINLLPRSIPIGDSYEQTMTEFRKAIDHGLKDQCPSDYSCKKENIHRFLRPQ</sequence>
<organism evidence="1 2">
    <name type="scientific">Trichomalopsis sarcophagae</name>
    <dbReference type="NCBI Taxonomy" id="543379"/>
    <lineage>
        <taxon>Eukaryota</taxon>
        <taxon>Metazoa</taxon>
        <taxon>Ecdysozoa</taxon>
        <taxon>Arthropoda</taxon>
        <taxon>Hexapoda</taxon>
        <taxon>Insecta</taxon>
        <taxon>Pterygota</taxon>
        <taxon>Neoptera</taxon>
        <taxon>Endopterygota</taxon>
        <taxon>Hymenoptera</taxon>
        <taxon>Apocrita</taxon>
        <taxon>Proctotrupomorpha</taxon>
        <taxon>Chalcidoidea</taxon>
        <taxon>Pteromalidae</taxon>
        <taxon>Pteromalinae</taxon>
        <taxon>Trichomalopsis</taxon>
    </lineage>
</organism>